<evidence type="ECO:0000313" key="1">
    <source>
        <dbReference type="EMBL" id="MBA0667661.1"/>
    </source>
</evidence>
<name>A0A7J8VXW8_9ROSI</name>
<dbReference type="EMBL" id="JABFAB010000013">
    <property type="protein sequence ID" value="MBA0667661.1"/>
    <property type="molecule type" value="Genomic_DNA"/>
</dbReference>
<protein>
    <submittedName>
        <fullName evidence="1">Uncharacterized protein</fullName>
    </submittedName>
</protein>
<organism evidence="1 2">
    <name type="scientific">Gossypium klotzschianum</name>
    <dbReference type="NCBI Taxonomy" id="34286"/>
    <lineage>
        <taxon>Eukaryota</taxon>
        <taxon>Viridiplantae</taxon>
        <taxon>Streptophyta</taxon>
        <taxon>Embryophyta</taxon>
        <taxon>Tracheophyta</taxon>
        <taxon>Spermatophyta</taxon>
        <taxon>Magnoliopsida</taxon>
        <taxon>eudicotyledons</taxon>
        <taxon>Gunneridae</taxon>
        <taxon>Pentapetalae</taxon>
        <taxon>rosids</taxon>
        <taxon>malvids</taxon>
        <taxon>Malvales</taxon>
        <taxon>Malvaceae</taxon>
        <taxon>Malvoideae</taxon>
        <taxon>Gossypium</taxon>
    </lineage>
</organism>
<feature type="non-terminal residue" evidence="1">
    <location>
        <position position="36"/>
    </location>
</feature>
<dbReference type="AlphaFoldDB" id="A0A7J8VXW8"/>
<comment type="caution">
    <text evidence="1">The sequence shown here is derived from an EMBL/GenBank/DDBJ whole genome shotgun (WGS) entry which is preliminary data.</text>
</comment>
<dbReference type="Proteomes" id="UP000593573">
    <property type="component" value="Unassembled WGS sequence"/>
</dbReference>
<keyword evidence="2" id="KW-1185">Reference proteome</keyword>
<sequence length="36" mass="4138">MYEPLLMEKSNSIGFGSSYMHMSRESCFFLLSVLVC</sequence>
<proteinExistence type="predicted"/>
<gene>
    <name evidence="1" type="ORF">Goklo_000718</name>
</gene>
<reference evidence="1 2" key="1">
    <citation type="journal article" date="2019" name="Genome Biol. Evol.">
        <title>Insights into the evolution of the New World diploid cottons (Gossypium, subgenus Houzingenia) based on genome sequencing.</title>
        <authorList>
            <person name="Grover C.E."/>
            <person name="Arick M.A. 2nd"/>
            <person name="Thrash A."/>
            <person name="Conover J.L."/>
            <person name="Sanders W.S."/>
            <person name="Peterson D.G."/>
            <person name="Frelichowski J.E."/>
            <person name="Scheffler J.A."/>
            <person name="Scheffler B.E."/>
            <person name="Wendel J.F."/>
        </authorList>
    </citation>
    <scope>NUCLEOTIDE SEQUENCE [LARGE SCALE GENOMIC DNA]</scope>
    <source>
        <strain evidence="1">57</strain>
        <tissue evidence="1">Leaf</tissue>
    </source>
</reference>
<accession>A0A7J8VXW8</accession>
<evidence type="ECO:0000313" key="2">
    <source>
        <dbReference type="Proteomes" id="UP000593573"/>
    </source>
</evidence>